<dbReference type="SUPFAM" id="SSF56672">
    <property type="entry name" value="DNA/RNA polymerases"/>
    <property type="match status" value="1"/>
</dbReference>
<dbReference type="Gene3D" id="3.30.70.270">
    <property type="match status" value="1"/>
</dbReference>
<dbReference type="InterPro" id="IPR043128">
    <property type="entry name" value="Rev_trsase/Diguanyl_cyclase"/>
</dbReference>
<gene>
    <name evidence="1" type="ORF">ASIM_LOCUS8551</name>
</gene>
<name>A0A3P6PL58_ANISI</name>
<proteinExistence type="predicted"/>
<evidence type="ECO:0000313" key="2">
    <source>
        <dbReference type="Proteomes" id="UP000267096"/>
    </source>
</evidence>
<sequence length="93" mass="10610">MNAFDSRIIVERASVDEAFLDLTQLVDYIVDSETPSLKYSTSLDMFPTTHIADGRDVNASDAPDWHYDREANLREWLNRACSGERNLVRSLVC</sequence>
<dbReference type="EMBL" id="UYRR01023539">
    <property type="protein sequence ID" value="VDK32730.1"/>
    <property type="molecule type" value="Genomic_DNA"/>
</dbReference>
<evidence type="ECO:0000313" key="1">
    <source>
        <dbReference type="EMBL" id="VDK32730.1"/>
    </source>
</evidence>
<protein>
    <submittedName>
        <fullName evidence="1">Uncharacterized protein</fullName>
    </submittedName>
</protein>
<dbReference type="InterPro" id="IPR043502">
    <property type="entry name" value="DNA/RNA_pol_sf"/>
</dbReference>
<accession>A0A3P6PL58</accession>
<dbReference type="AlphaFoldDB" id="A0A3P6PL58"/>
<reference evidence="1 2" key="1">
    <citation type="submission" date="2018-11" db="EMBL/GenBank/DDBJ databases">
        <authorList>
            <consortium name="Pathogen Informatics"/>
        </authorList>
    </citation>
    <scope>NUCLEOTIDE SEQUENCE [LARGE SCALE GENOMIC DNA]</scope>
</reference>
<dbReference type="OrthoDB" id="5723at2759"/>
<organism evidence="1 2">
    <name type="scientific">Anisakis simplex</name>
    <name type="common">Herring worm</name>
    <dbReference type="NCBI Taxonomy" id="6269"/>
    <lineage>
        <taxon>Eukaryota</taxon>
        <taxon>Metazoa</taxon>
        <taxon>Ecdysozoa</taxon>
        <taxon>Nematoda</taxon>
        <taxon>Chromadorea</taxon>
        <taxon>Rhabditida</taxon>
        <taxon>Spirurina</taxon>
        <taxon>Ascaridomorpha</taxon>
        <taxon>Ascaridoidea</taxon>
        <taxon>Anisakidae</taxon>
        <taxon>Anisakis</taxon>
        <taxon>Anisakis simplex complex</taxon>
    </lineage>
</organism>
<keyword evidence="2" id="KW-1185">Reference proteome</keyword>
<dbReference type="Proteomes" id="UP000267096">
    <property type="component" value="Unassembled WGS sequence"/>
</dbReference>